<name>A0ABY4VPV8_9BURK</name>
<reference evidence="1" key="1">
    <citation type="submission" date="2022-06" db="EMBL/GenBank/DDBJ databases">
        <title>Complete genome sequence and characterization of Cupriavidus gilardii QJ1 isolated from contaminating cells.</title>
        <authorList>
            <person name="Qi J."/>
        </authorList>
    </citation>
    <scope>NUCLEOTIDE SEQUENCE</scope>
    <source>
        <strain evidence="1">QJ1</strain>
    </source>
</reference>
<accession>A0ABY4VPV8</accession>
<sequence>MSNENMQFPIPNSILEPYIKAAVATAITASLGDGTALVEKAVHQALTAKVNASGFTSNSSYENTHLLAEVVSRNAIQKIARETIAEMAEQMRPKIREQIEKQLKNQHGKLAQALVDGLIGSLRSSWSVQIHIDTTK</sequence>
<proteinExistence type="predicted"/>
<dbReference type="RefSeq" id="WP_252252747.1">
    <property type="nucleotide sequence ID" value="NZ_CP098736.1"/>
</dbReference>
<gene>
    <name evidence="1" type="ORF">NDR89_20525</name>
</gene>
<protein>
    <submittedName>
        <fullName evidence="1">Uncharacterized protein</fullName>
    </submittedName>
</protein>
<evidence type="ECO:0000313" key="2">
    <source>
        <dbReference type="Proteomes" id="UP001056648"/>
    </source>
</evidence>
<dbReference type="EMBL" id="CP098736">
    <property type="protein sequence ID" value="USE79025.1"/>
    <property type="molecule type" value="Genomic_DNA"/>
</dbReference>
<evidence type="ECO:0000313" key="1">
    <source>
        <dbReference type="EMBL" id="USE79025.1"/>
    </source>
</evidence>
<keyword evidence="2" id="KW-1185">Reference proteome</keyword>
<organism evidence="1 2">
    <name type="scientific">Cupriavidus gilardii</name>
    <dbReference type="NCBI Taxonomy" id="82541"/>
    <lineage>
        <taxon>Bacteria</taxon>
        <taxon>Pseudomonadati</taxon>
        <taxon>Pseudomonadota</taxon>
        <taxon>Betaproteobacteria</taxon>
        <taxon>Burkholderiales</taxon>
        <taxon>Burkholderiaceae</taxon>
        <taxon>Cupriavidus</taxon>
    </lineage>
</organism>
<dbReference type="Proteomes" id="UP001056648">
    <property type="component" value="Chromosome 2"/>
</dbReference>